<keyword evidence="3" id="KW-0813">Transport</keyword>
<evidence type="ECO:0000256" key="1">
    <source>
        <dbReference type="ARBA" id="ARBA00004571"/>
    </source>
</evidence>
<dbReference type="GO" id="GO:0009279">
    <property type="term" value="C:cell outer membrane"/>
    <property type="evidence" value="ECO:0007669"/>
    <property type="project" value="UniProtKB-SubCell"/>
</dbReference>
<comment type="subcellular location">
    <subcellularLocation>
        <location evidence="1">Cell outer membrane</location>
        <topology evidence="1">Multi-pass membrane protein</topology>
    </subcellularLocation>
</comment>
<dbReference type="RefSeq" id="WP_188405749.1">
    <property type="nucleotide sequence ID" value="NZ_BMGL01000005.1"/>
</dbReference>
<evidence type="ECO:0000256" key="11">
    <source>
        <dbReference type="ARBA" id="ARBA00023136"/>
    </source>
</evidence>
<gene>
    <name evidence="18" type="primary">wza</name>
    <name evidence="18" type="ORF">GCM10010831_10430</name>
</gene>
<evidence type="ECO:0000256" key="7">
    <source>
        <dbReference type="ARBA" id="ARBA00022729"/>
    </source>
</evidence>
<keyword evidence="19" id="KW-1185">Reference proteome</keyword>
<keyword evidence="11 15" id="KW-0472">Membrane</keyword>
<evidence type="ECO:0000259" key="16">
    <source>
        <dbReference type="Pfam" id="PF02563"/>
    </source>
</evidence>
<keyword evidence="4" id="KW-1134">Transmembrane beta strand</keyword>
<feature type="transmembrane region" description="Helical" evidence="15">
    <location>
        <begin position="241"/>
        <end position="260"/>
    </location>
</feature>
<evidence type="ECO:0000256" key="9">
    <source>
        <dbReference type="ARBA" id="ARBA00023065"/>
    </source>
</evidence>
<reference evidence="18 19" key="1">
    <citation type="journal article" date="2014" name="Int. J. Syst. Evol. Microbiol.">
        <title>Complete genome sequence of Corynebacterium casei LMG S-19264T (=DSM 44701T), isolated from a smear-ripened cheese.</title>
        <authorList>
            <consortium name="US DOE Joint Genome Institute (JGI-PGF)"/>
            <person name="Walter F."/>
            <person name="Albersmeier A."/>
            <person name="Kalinowski J."/>
            <person name="Ruckert C."/>
        </authorList>
    </citation>
    <scope>NUCLEOTIDE SEQUENCE [LARGE SCALE GENOMIC DNA]</scope>
    <source>
        <strain evidence="18 19">CGMCC 1.12925</strain>
    </source>
</reference>
<evidence type="ECO:0000256" key="2">
    <source>
        <dbReference type="ARBA" id="ARBA00009450"/>
    </source>
</evidence>
<dbReference type="PANTHER" id="PTHR33619:SF3">
    <property type="entry name" value="POLYSACCHARIDE EXPORT PROTEIN GFCE-RELATED"/>
    <property type="match status" value="1"/>
</dbReference>
<feature type="domain" description="SLBB" evidence="17">
    <location>
        <begin position="152"/>
        <end position="226"/>
    </location>
</feature>
<dbReference type="Proteomes" id="UP000599688">
    <property type="component" value="Unassembled WGS sequence"/>
</dbReference>
<organism evidence="18 19">
    <name type="scientific">Psychroflexus salis</name>
    <dbReference type="NCBI Taxonomy" id="1526574"/>
    <lineage>
        <taxon>Bacteria</taxon>
        <taxon>Pseudomonadati</taxon>
        <taxon>Bacteroidota</taxon>
        <taxon>Flavobacteriia</taxon>
        <taxon>Flavobacteriales</taxon>
        <taxon>Flavobacteriaceae</taxon>
        <taxon>Psychroflexus</taxon>
    </lineage>
</organism>
<sequence length="264" mass="29426">MSRNVLVLALLSLILASSCITRKQITYLQQGDEDLTDSLISLQKFQEPYRVQINDLLSIRVKALDQEMVNIFNPVTDANATATTEEAAYFDGYKIDRHGEIRIPNLGKIKVIGLTLEEIEHLVEKELLDKSFKKEANIYVTVRLPGIRYTTLGEFGSQGGQVFYRPEVTLTEAIANAGGINLTGDMRNIVILRKYPDGTRIHHVDMTNIDAINSPYYYVQPNDILIADPLPSKTLGLGENAFSTITSLVGILATISILLIRFNP</sequence>
<dbReference type="GO" id="GO:0046930">
    <property type="term" value="C:pore complex"/>
    <property type="evidence" value="ECO:0007669"/>
    <property type="project" value="UniProtKB-KW"/>
</dbReference>
<keyword evidence="15" id="KW-1133">Transmembrane helix</keyword>
<keyword evidence="5 18" id="KW-0762">Sugar transport</keyword>
<evidence type="ECO:0000256" key="6">
    <source>
        <dbReference type="ARBA" id="ARBA00022692"/>
    </source>
</evidence>
<keyword evidence="9" id="KW-0406">Ion transport</keyword>
<evidence type="ECO:0000259" key="17">
    <source>
        <dbReference type="Pfam" id="PF22461"/>
    </source>
</evidence>
<keyword evidence="6 15" id="KW-0812">Transmembrane</keyword>
<dbReference type="PROSITE" id="PS51257">
    <property type="entry name" value="PROKAR_LIPOPROTEIN"/>
    <property type="match status" value="1"/>
</dbReference>
<dbReference type="GO" id="GO:0015288">
    <property type="term" value="F:porin activity"/>
    <property type="evidence" value="ECO:0007669"/>
    <property type="project" value="UniProtKB-KW"/>
</dbReference>
<dbReference type="GO" id="GO:0006811">
    <property type="term" value="P:monoatomic ion transport"/>
    <property type="evidence" value="ECO:0007669"/>
    <property type="project" value="UniProtKB-KW"/>
</dbReference>
<evidence type="ECO:0000256" key="8">
    <source>
        <dbReference type="ARBA" id="ARBA00023047"/>
    </source>
</evidence>
<evidence type="ECO:0000256" key="5">
    <source>
        <dbReference type="ARBA" id="ARBA00022597"/>
    </source>
</evidence>
<dbReference type="Pfam" id="PF22461">
    <property type="entry name" value="SLBB_2"/>
    <property type="match status" value="1"/>
</dbReference>
<evidence type="ECO:0000256" key="13">
    <source>
        <dbReference type="ARBA" id="ARBA00023237"/>
    </source>
</evidence>
<proteinExistence type="inferred from homology"/>
<dbReference type="AlphaFoldDB" id="A0A917E7E1"/>
<evidence type="ECO:0000256" key="4">
    <source>
        <dbReference type="ARBA" id="ARBA00022452"/>
    </source>
</evidence>
<dbReference type="Pfam" id="PF02563">
    <property type="entry name" value="Poly_export"/>
    <property type="match status" value="1"/>
</dbReference>
<evidence type="ECO:0000256" key="15">
    <source>
        <dbReference type="SAM" id="Phobius"/>
    </source>
</evidence>
<comment type="similarity">
    <text evidence="2">Belongs to the BexD/CtrA/VexA family.</text>
</comment>
<comment type="caution">
    <text evidence="18">The sequence shown here is derived from an EMBL/GenBank/DDBJ whole genome shotgun (WGS) entry which is preliminary data.</text>
</comment>
<keyword evidence="12" id="KW-0564">Palmitate</keyword>
<dbReference type="InterPro" id="IPR054765">
    <property type="entry name" value="SLBB_dom"/>
</dbReference>
<evidence type="ECO:0000313" key="19">
    <source>
        <dbReference type="Proteomes" id="UP000599688"/>
    </source>
</evidence>
<dbReference type="GO" id="GO:0015159">
    <property type="term" value="F:polysaccharide transmembrane transporter activity"/>
    <property type="evidence" value="ECO:0007669"/>
    <property type="project" value="InterPro"/>
</dbReference>
<evidence type="ECO:0000256" key="12">
    <source>
        <dbReference type="ARBA" id="ARBA00023139"/>
    </source>
</evidence>
<keyword evidence="10" id="KW-0626">Porin</keyword>
<dbReference type="EMBL" id="BMGL01000005">
    <property type="protein sequence ID" value="GGE10854.1"/>
    <property type="molecule type" value="Genomic_DNA"/>
</dbReference>
<evidence type="ECO:0000256" key="10">
    <source>
        <dbReference type="ARBA" id="ARBA00023114"/>
    </source>
</evidence>
<evidence type="ECO:0000256" key="3">
    <source>
        <dbReference type="ARBA" id="ARBA00022448"/>
    </source>
</evidence>
<feature type="domain" description="Polysaccharide export protein N-terminal" evidence="16">
    <location>
        <begin position="46"/>
        <end position="142"/>
    </location>
</feature>
<keyword evidence="14" id="KW-0449">Lipoprotein</keyword>
<dbReference type="InterPro" id="IPR003715">
    <property type="entry name" value="Poly_export_N"/>
</dbReference>
<protein>
    <submittedName>
        <fullName evidence="18">Sugar transporter</fullName>
    </submittedName>
</protein>
<evidence type="ECO:0000256" key="14">
    <source>
        <dbReference type="ARBA" id="ARBA00023288"/>
    </source>
</evidence>
<dbReference type="Gene3D" id="3.10.560.10">
    <property type="entry name" value="Outer membrane lipoprotein wza domain like"/>
    <property type="match status" value="1"/>
</dbReference>
<keyword evidence="7" id="KW-0732">Signal</keyword>
<accession>A0A917E7E1</accession>
<evidence type="ECO:0000313" key="18">
    <source>
        <dbReference type="EMBL" id="GGE10854.1"/>
    </source>
</evidence>
<keyword evidence="8" id="KW-0625">Polysaccharide transport</keyword>
<dbReference type="PANTHER" id="PTHR33619">
    <property type="entry name" value="POLYSACCHARIDE EXPORT PROTEIN GFCE-RELATED"/>
    <property type="match status" value="1"/>
</dbReference>
<name>A0A917E7E1_9FLAO</name>
<keyword evidence="13" id="KW-0998">Cell outer membrane</keyword>
<dbReference type="InterPro" id="IPR049712">
    <property type="entry name" value="Poly_export"/>
</dbReference>